<dbReference type="Pfam" id="PF00194">
    <property type="entry name" value="Carb_anhydrase"/>
    <property type="match status" value="1"/>
</dbReference>
<dbReference type="InterPro" id="IPR001148">
    <property type="entry name" value="CA_dom"/>
</dbReference>
<feature type="domain" description="Alpha-carbonic anhydrase" evidence="8">
    <location>
        <begin position="32"/>
        <end position="273"/>
    </location>
</feature>
<keyword evidence="4" id="KW-0862">Zinc</keyword>
<dbReference type="EC" id="4.2.1.1" evidence="2"/>
<comment type="similarity">
    <text evidence="1">Belongs to the alpha-carbonic anhydrase family.</text>
</comment>
<dbReference type="Proteomes" id="UP000039865">
    <property type="component" value="Unassembled WGS sequence"/>
</dbReference>
<evidence type="ECO:0000259" key="8">
    <source>
        <dbReference type="PROSITE" id="PS51144"/>
    </source>
</evidence>
<protein>
    <recommendedName>
        <fullName evidence="2">carbonic anhydrase</fullName>
        <ecNumber evidence="2">4.2.1.1</ecNumber>
    </recommendedName>
</protein>
<keyword evidence="5" id="KW-0456">Lyase</keyword>
<dbReference type="GO" id="GO:0004089">
    <property type="term" value="F:carbonate dehydratase activity"/>
    <property type="evidence" value="ECO:0007669"/>
    <property type="project" value="UniProtKB-EC"/>
</dbReference>
<accession>A0A077ZZW6</accession>
<comment type="catalytic activity">
    <reaction evidence="6">
        <text>hydrogencarbonate + H(+) = CO2 + H2O</text>
        <dbReference type="Rhea" id="RHEA:10748"/>
        <dbReference type="ChEBI" id="CHEBI:15377"/>
        <dbReference type="ChEBI" id="CHEBI:15378"/>
        <dbReference type="ChEBI" id="CHEBI:16526"/>
        <dbReference type="ChEBI" id="CHEBI:17544"/>
        <dbReference type="EC" id="4.2.1.1"/>
    </reaction>
</comment>
<sequence>MTLKRAIIDFRFIKDLGFIIIFTLVMSRQSLGNIHYNDEGRDWTGICSTGKSQSPIDIPIKWATESDNLLFLKTSSTLDVMVSQKQMSNLTLKDNIYTYYYAFTGGYLAFWDESNNLDTYQLLQFHVHAPSEHTFNGKHYDVEIHFVHQNTNNNKLVAFGLFFDSRTGGDKENEFITALGVGKSNNTALSEIPALNLLKNLNFKEIFHYEGSLTTPPCSEVVSWILIHDVQPISSAQVKDFNNKWMNNKTFAGGKGNNREVQQLNQRFIYKKDTASMQDQAIIIDGVCFIMLLLFAIYLS</sequence>
<evidence type="ECO:0000256" key="4">
    <source>
        <dbReference type="ARBA" id="ARBA00022833"/>
    </source>
</evidence>
<evidence type="ECO:0000313" key="10">
    <source>
        <dbReference type="Proteomes" id="UP000039865"/>
    </source>
</evidence>
<evidence type="ECO:0000313" key="9">
    <source>
        <dbReference type="EMBL" id="CDW75440.1"/>
    </source>
</evidence>
<dbReference type="PANTHER" id="PTHR18952">
    <property type="entry name" value="CARBONIC ANHYDRASE"/>
    <property type="match status" value="1"/>
</dbReference>
<evidence type="ECO:0000256" key="5">
    <source>
        <dbReference type="ARBA" id="ARBA00023239"/>
    </source>
</evidence>
<dbReference type="PANTHER" id="PTHR18952:SF265">
    <property type="entry name" value="CARBONIC ANHYDRASE"/>
    <property type="match status" value="1"/>
</dbReference>
<keyword evidence="7" id="KW-0812">Transmembrane</keyword>
<dbReference type="CDD" id="cd03124">
    <property type="entry name" value="alpha_CA_prokaryotic_like"/>
    <property type="match status" value="1"/>
</dbReference>
<evidence type="ECO:0000256" key="7">
    <source>
        <dbReference type="SAM" id="Phobius"/>
    </source>
</evidence>
<dbReference type="GO" id="GO:0008270">
    <property type="term" value="F:zinc ion binding"/>
    <property type="evidence" value="ECO:0007669"/>
    <property type="project" value="InterPro"/>
</dbReference>
<evidence type="ECO:0000256" key="1">
    <source>
        <dbReference type="ARBA" id="ARBA00010718"/>
    </source>
</evidence>
<organism evidence="9 10">
    <name type="scientific">Stylonychia lemnae</name>
    <name type="common">Ciliate</name>
    <dbReference type="NCBI Taxonomy" id="5949"/>
    <lineage>
        <taxon>Eukaryota</taxon>
        <taxon>Sar</taxon>
        <taxon>Alveolata</taxon>
        <taxon>Ciliophora</taxon>
        <taxon>Intramacronucleata</taxon>
        <taxon>Spirotrichea</taxon>
        <taxon>Stichotrichia</taxon>
        <taxon>Sporadotrichida</taxon>
        <taxon>Oxytrichidae</taxon>
        <taxon>Stylonychinae</taxon>
        <taxon>Stylonychia</taxon>
    </lineage>
</organism>
<keyword evidence="3" id="KW-0479">Metal-binding</keyword>
<dbReference type="InterPro" id="IPR023561">
    <property type="entry name" value="Carbonic_anhydrase_a-class"/>
</dbReference>
<evidence type="ECO:0000256" key="2">
    <source>
        <dbReference type="ARBA" id="ARBA00012925"/>
    </source>
</evidence>
<reference evidence="9 10" key="1">
    <citation type="submission" date="2014-06" db="EMBL/GenBank/DDBJ databases">
        <authorList>
            <person name="Swart Estienne"/>
        </authorList>
    </citation>
    <scope>NUCLEOTIDE SEQUENCE [LARGE SCALE GENOMIC DNA]</scope>
    <source>
        <strain evidence="9 10">130c</strain>
    </source>
</reference>
<dbReference type="PROSITE" id="PS51144">
    <property type="entry name" value="ALPHA_CA_2"/>
    <property type="match status" value="1"/>
</dbReference>
<keyword evidence="7" id="KW-0472">Membrane</keyword>
<dbReference type="EMBL" id="CCKQ01004291">
    <property type="protein sequence ID" value="CDW75440.1"/>
    <property type="molecule type" value="Genomic_DNA"/>
</dbReference>
<dbReference type="AlphaFoldDB" id="A0A077ZZW6"/>
<dbReference type="InterPro" id="IPR041891">
    <property type="entry name" value="Alpha_CA_prokaryot-like"/>
</dbReference>
<keyword evidence="7" id="KW-1133">Transmembrane helix</keyword>
<dbReference type="InterPro" id="IPR036398">
    <property type="entry name" value="CA_dom_sf"/>
</dbReference>
<dbReference type="OMA" id="TPECNEA"/>
<dbReference type="Gene3D" id="3.10.200.10">
    <property type="entry name" value="Alpha carbonic anhydrase"/>
    <property type="match status" value="1"/>
</dbReference>
<name>A0A077ZZW6_STYLE</name>
<evidence type="ECO:0000256" key="6">
    <source>
        <dbReference type="ARBA" id="ARBA00048348"/>
    </source>
</evidence>
<dbReference type="SMART" id="SM01057">
    <property type="entry name" value="Carb_anhydrase"/>
    <property type="match status" value="1"/>
</dbReference>
<gene>
    <name evidence="9" type="primary">Contig7599.g8101</name>
    <name evidence="9" type="ORF">STYLEM_4430</name>
</gene>
<feature type="transmembrane region" description="Helical" evidence="7">
    <location>
        <begin position="281"/>
        <end position="299"/>
    </location>
</feature>
<dbReference type="InParanoid" id="A0A077ZZW6"/>
<dbReference type="OrthoDB" id="5986706at2759"/>
<keyword evidence="10" id="KW-1185">Reference proteome</keyword>
<evidence type="ECO:0000256" key="3">
    <source>
        <dbReference type="ARBA" id="ARBA00022723"/>
    </source>
</evidence>
<dbReference type="SUPFAM" id="SSF51069">
    <property type="entry name" value="Carbonic anhydrase"/>
    <property type="match status" value="1"/>
</dbReference>
<proteinExistence type="inferred from homology"/>